<dbReference type="EMBL" id="CALSDN010000003">
    <property type="protein sequence ID" value="CAH6720031.1"/>
    <property type="molecule type" value="Genomic_DNA"/>
</dbReference>
<proteinExistence type="predicted"/>
<sequence>MLFRKVRCLLVLLFVILTHLLILAYINDYTEVPLKISVSANNFWSFLNENFNEKFITPFHNQKLEDEDMERMYLLSTEMNANVNQILVPEIYLSDNPPPLITYDPRLTSSLLLRFLGDRLTFDKDLKNLQIPYFDWSDYVDLSLLNELLINPDKAKCSDFDISTGSVDRDNRNEIIDPRYFCIDDFEIDDLLQQEEIDETKKFKIRQLKDKLSPGFHVFGYGGRSKKDMKIMHSKSYLYDFMPTPLSMVLLLPVEMDENGDQKSLSNALQININQEASGSKKLISSSLFKDFPRQEKDTNLDAKAQLDYFMEQLKSTDHKANQEINYTRHLSHDLFVDNSSEILASLLPYKDSLNLQERSYLNTLDMSLNTAYAHKYFFEAKISKQEYKNELGGHYDWRFFNGIVNFSPDQPPLLFSLIKAWLHFVNQYKLNTWIAHGTLLSWYWNGLAFPWDIDFDVQMPIQDLHSMCKTFNQSLVMDLGNDFGTQELRYSKYFLDCGSYISQRKRGNGNNNIDARFIDVNSGIYIDITGLALTDTVSPTRYDKMLPFELRKNTKDETISDLQRNEHLKIYNCRNNHFQSLDDISPLRLSIYEGQLSYIPNNYKSMLTNEYQAKAMHFKKFNVFTFIEQYNLWVVTKEMISFVKNKYPESSVTLRKYRSNNVLGQQNPDALITKEFKSDDDYVQYLLEHKDLLFEFMITEKITKFHNEEMKLLNEGKSTEHLLFKDNKLNVSFKPFRHDFFTLRSHTEGKNFVRDNEQLLRDIEEWKKGGSKEPVEQQEVTEEIKEEVKEEQAQPQKEEPTEVVKDSQLASNGNQNQLPKLPPLPLQQEDQPDVPDKPVPPQPLQPLKPKIQPL</sequence>
<keyword evidence="2" id="KW-1185">Reference proteome</keyword>
<dbReference type="Proteomes" id="UP001152531">
    <property type="component" value="Unassembled WGS sequence"/>
</dbReference>
<comment type="caution">
    <text evidence="1">The sequence shown here is derived from an EMBL/GenBank/DDBJ whole genome shotgun (WGS) entry which is preliminary data.</text>
</comment>
<protein>
    <submittedName>
        <fullName evidence="1">Uncharacterized protein</fullName>
    </submittedName>
</protein>
<gene>
    <name evidence="1" type="ORF">CLIB1444_03S02872</name>
</gene>
<accession>A0ACA9Y4V4</accession>
<reference evidence="1" key="1">
    <citation type="submission" date="2022-06" db="EMBL/GenBank/DDBJ databases">
        <authorList>
            <person name="Legras J.-L."/>
            <person name="Devillers H."/>
            <person name="Grondin C."/>
        </authorList>
    </citation>
    <scope>NUCLEOTIDE SEQUENCE</scope>
    <source>
        <strain evidence="1">CLIB 1444</strain>
    </source>
</reference>
<evidence type="ECO:0000313" key="2">
    <source>
        <dbReference type="Proteomes" id="UP001152531"/>
    </source>
</evidence>
<evidence type="ECO:0000313" key="1">
    <source>
        <dbReference type="EMBL" id="CAH6720031.1"/>
    </source>
</evidence>
<name>A0ACA9Y4V4_9ASCO</name>
<organism evidence="1 2">
    <name type="scientific">[Candida] jaroonii</name>
    <dbReference type="NCBI Taxonomy" id="467808"/>
    <lineage>
        <taxon>Eukaryota</taxon>
        <taxon>Fungi</taxon>
        <taxon>Dikarya</taxon>
        <taxon>Ascomycota</taxon>
        <taxon>Saccharomycotina</taxon>
        <taxon>Pichiomycetes</taxon>
        <taxon>Debaryomycetaceae</taxon>
        <taxon>Yamadazyma</taxon>
    </lineage>
</organism>